<reference evidence="2" key="1">
    <citation type="journal article" date="2019" name="Int. J. Syst. Evol. Microbiol.">
        <title>The Global Catalogue of Microorganisms (GCM) 10K type strain sequencing project: providing services to taxonomists for standard genome sequencing and annotation.</title>
        <authorList>
            <consortium name="The Broad Institute Genomics Platform"/>
            <consortium name="The Broad Institute Genome Sequencing Center for Infectious Disease"/>
            <person name="Wu L."/>
            <person name="Ma J."/>
        </authorList>
    </citation>
    <scope>NUCLEOTIDE SEQUENCE [LARGE SCALE GENOMIC DNA]</scope>
    <source>
        <strain evidence="2">KCTC 32255</strain>
    </source>
</reference>
<organism evidence="1 2">
    <name type="scientific">Haloechinothrix salitolerans</name>
    <dbReference type="NCBI Taxonomy" id="926830"/>
    <lineage>
        <taxon>Bacteria</taxon>
        <taxon>Bacillati</taxon>
        <taxon>Actinomycetota</taxon>
        <taxon>Actinomycetes</taxon>
        <taxon>Pseudonocardiales</taxon>
        <taxon>Pseudonocardiaceae</taxon>
        <taxon>Haloechinothrix</taxon>
    </lineage>
</organism>
<evidence type="ECO:0000313" key="1">
    <source>
        <dbReference type="EMBL" id="MFC6866774.1"/>
    </source>
</evidence>
<dbReference type="Proteomes" id="UP001596337">
    <property type="component" value="Unassembled WGS sequence"/>
</dbReference>
<evidence type="ECO:0000313" key="2">
    <source>
        <dbReference type="Proteomes" id="UP001596337"/>
    </source>
</evidence>
<dbReference type="EMBL" id="JBHSXX010000001">
    <property type="protein sequence ID" value="MFC6866774.1"/>
    <property type="molecule type" value="Genomic_DNA"/>
</dbReference>
<keyword evidence="2" id="KW-1185">Reference proteome</keyword>
<protein>
    <submittedName>
        <fullName evidence="1">DUF885 domain-containing protein</fullName>
    </submittedName>
</protein>
<sequence>MTEQAVRDYLLLGLRIGEHVPGFVDSWFGDPALGETAATRPRTPPELVRDATELRERLADSGLSPSRRRYLGAQVVALECTARRLVGEPMPFTTEARAYFDVDVSTGDADEYQSVHDEIHELLPGTGDLRARLAEFTARNTIPEHQLHRAVRAVSDALRERVSELVHLPDGEGVTYELVRDKPWHAFNLYHGGFRSTITLNVDAGKNLAALPLLATHEAYPGHHAEHCVKEAELVTRRGEVEHVISLVNTPQCLVSEGMAEVAHRALLGDGWGRWTSTVLAEYGIHIEGEMIERLHRLWARLLPARQDAALLLHDHGWDADATAAYLGRWLLLPDDRAHHMVRFLTDPLWRAYTVSYIEGTRLVSRWLEIDTADHATVRDRYRRLLREPFVPSSLREQLAGSAT</sequence>
<accession>A0ABW2BY29</accession>
<gene>
    <name evidence="1" type="ORF">ACFQGD_06405</name>
</gene>
<name>A0ABW2BY29_9PSEU</name>
<comment type="caution">
    <text evidence="1">The sequence shown here is derived from an EMBL/GenBank/DDBJ whole genome shotgun (WGS) entry which is preliminary data.</text>
</comment>
<proteinExistence type="predicted"/>
<dbReference type="RefSeq" id="WP_345405740.1">
    <property type="nucleotide sequence ID" value="NZ_BAABLA010000121.1"/>
</dbReference>